<proteinExistence type="predicted"/>
<dbReference type="Proteomes" id="UP001059380">
    <property type="component" value="Chromosome"/>
</dbReference>
<reference evidence="1" key="1">
    <citation type="submission" date="2021-04" db="EMBL/GenBank/DDBJ databases">
        <title>Phylogenetic analysis of Acidobacteriaceae.</title>
        <authorList>
            <person name="Qiu L."/>
            <person name="Zhang Q."/>
        </authorList>
    </citation>
    <scope>NUCLEOTIDE SEQUENCE</scope>
    <source>
        <strain evidence="1">DSM 25168</strain>
    </source>
</reference>
<sequence length="92" mass="10654">MSETVWLVTAEVAMDGAFGFINVTLWASSSENAVERVESYLHTYDWQLLSISRVIEPDPERDQGDELNQMLEETLANRQFIRLGTYHTYPRN</sequence>
<dbReference type="RefSeq" id="WP_260790953.1">
    <property type="nucleotide sequence ID" value="NZ_CP093313.1"/>
</dbReference>
<protein>
    <submittedName>
        <fullName evidence="1">Uncharacterized protein</fullName>
    </submittedName>
</protein>
<dbReference type="EMBL" id="CP093313">
    <property type="protein sequence ID" value="UWZ81961.1"/>
    <property type="molecule type" value="Genomic_DNA"/>
</dbReference>
<dbReference type="KEGG" id="orp:MOP44_15410"/>
<organism evidence="1 2">
    <name type="scientific">Occallatibacter riparius</name>
    <dbReference type="NCBI Taxonomy" id="1002689"/>
    <lineage>
        <taxon>Bacteria</taxon>
        <taxon>Pseudomonadati</taxon>
        <taxon>Acidobacteriota</taxon>
        <taxon>Terriglobia</taxon>
        <taxon>Terriglobales</taxon>
        <taxon>Acidobacteriaceae</taxon>
        <taxon>Occallatibacter</taxon>
    </lineage>
</organism>
<gene>
    <name evidence="1" type="ORF">MOP44_15410</name>
</gene>
<dbReference type="AlphaFoldDB" id="A0A9J7BHH0"/>
<evidence type="ECO:0000313" key="2">
    <source>
        <dbReference type="Proteomes" id="UP001059380"/>
    </source>
</evidence>
<keyword evidence="2" id="KW-1185">Reference proteome</keyword>
<evidence type="ECO:0000313" key="1">
    <source>
        <dbReference type="EMBL" id="UWZ81961.1"/>
    </source>
</evidence>
<accession>A0A9J7BHH0</accession>
<name>A0A9J7BHH0_9BACT</name>